<evidence type="ECO:0000256" key="10">
    <source>
        <dbReference type="ARBA" id="ARBA00023136"/>
    </source>
</evidence>
<evidence type="ECO:0000256" key="9">
    <source>
        <dbReference type="ARBA" id="ARBA00023134"/>
    </source>
</evidence>
<dbReference type="SUPFAM" id="SSF55073">
    <property type="entry name" value="Nucleotide cyclase"/>
    <property type="match status" value="1"/>
</dbReference>
<evidence type="ECO:0000259" key="20">
    <source>
        <dbReference type="PROSITE" id="PS50011"/>
    </source>
</evidence>
<dbReference type="GO" id="GO:0005524">
    <property type="term" value="F:ATP binding"/>
    <property type="evidence" value="ECO:0007669"/>
    <property type="project" value="InterPro"/>
</dbReference>
<keyword evidence="9" id="KW-0342">GTP-binding</keyword>
<evidence type="ECO:0000256" key="3">
    <source>
        <dbReference type="ARBA" id="ARBA00012202"/>
    </source>
</evidence>
<evidence type="ECO:0000256" key="13">
    <source>
        <dbReference type="ARBA" id="ARBA00023239"/>
    </source>
</evidence>
<dbReference type="FunFam" id="3.30.70.1230:FF:000004">
    <property type="entry name" value="Guanylate cyclase"/>
    <property type="match status" value="1"/>
</dbReference>
<keyword evidence="11 22" id="KW-0675">Receptor</keyword>
<evidence type="ECO:0000256" key="17">
    <source>
        <dbReference type="SAM" id="MobiDB-lite"/>
    </source>
</evidence>
<keyword evidence="5 18" id="KW-0812">Transmembrane</keyword>
<feature type="compositionally biased region" description="Polar residues" evidence="17">
    <location>
        <begin position="1143"/>
        <end position="1172"/>
    </location>
</feature>
<protein>
    <recommendedName>
        <fullName evidence="3 16">Guanylate cyclase</fullName>
        <ecNumber evidence="3 16">4.6.1.2</ecNumber>
    </recommendedName>
</protein>
<organism evidence="22 23">
    <name type="scientific">Atta colombica</name>
    <dbReference type="NCBI Taxonomy" id="520822"/>
    <lineage>
        <taxon>Eukaryota</taxon>
        <taxon>Metazoa</taxon>
        <taxon>Ecdysozoa</taxon>
        <taxon>Arthropoda</taxon>
        <taxon>Hexapoda</taxon>
        <taxon>Insecta</taxon>
        <taxon>Pterygota</taxon>
        <taxon>Neoptera</taxon>
        <taxon>Endopterygota</taxon>
        <taxon>Hymenoptera</taxon>
        <taxon>Apocrita</taxon>
        <taxon>Aculeata</taxon>
        <taxon>Formicoidea</taxon>
        <taxon>Formicidae</taxon>
        <taxon>Myrmicinae</taxon>
        <taxon>Atta</taxon>
    </lineage>
</organism>
<dbReference type="PANTHER" id="PTHR11920:SF494">
    <property type="entry name" value="ATRIAL NATRIURETIC PEPTIDE RECEPTOR 2"/>
    <property type="match status" value="1"/>
</dbReference>
<feature type="transmembrane region" description="Helical" evidence="18">
    <location>
        <begin position="592"/>
        <end position="610"/>
    </location>
</feature>
<gene>
    <name evidence="22" type="ORF">ALC53_10009</name>
</gene>
<dbReference type="GO" id="GO:0004383">
    <property type="term" value="F:guanylate cyclase activity"/>
    <property type="evidence" value="ECO:0007669"/>
    <property type="project" value="UniProtKB-EC"/>
</dbReference>
<keyword evidence="7" id="KW-0547">Nucleotide-binding</keyword>
<feature type="region of interest" description="Disordered" evidence="17">
    <location>
        <begin position="1244"/>
        <end position="1299"/>
    </location>
</feature>
<comment type="subcellular location">
    <subcellularLocation>
        <location evidence="2">Cell membrane</location>
        <topology evidence="2">Single-pass type I membrane protein</topology>
    </subcellularLocation>
</comment>
<dbReference type="InterPro" id="IPR029787">
    <property type="entry name" value="Nucleotide_cyclase"/>
</dbReference>
<feature type="transmembrane region" description="Helical" evidence="18">
    <location>
        <begin position="508"/>
        <end position="530"/>
    </location>
</feature>
<keyword evidence="13 15" id="KW-0456">Lyase</keyword>
<dbReference type="Proteomes" id="UP000078540">
    <property type="component" value="Unassembled WGS sequence"/>
</dbReference>
<dbReference type="GO" id="GO:0005525">
    <property type="term" value="F:GTP binding"/>
    <property type="evidence" value="ECO:0007669"/>
    <property type="project" value="UniProtKB-KW"/>
</dbReference>
<feature type="chain" id="PRO_5008269308" description="Guanylate cyclase" evidence="19">
    <location>
        <begin position="30"/>
        <end position="1299"/>
    </location>
</feature>
<evidence type="ECO:0000256" key="11">
    <source>
        <dbReference type="ARBA" id="ARBA00023170"/>
    </source>
</evidence>
<dbReference type="InterPro" id="IPR050401">
    <property type="entry name" value="Cyclic_nucleotide_synthase"/>
</dbReference>
<feature type="domain" description="Guanylate cyclase" evidence="21">
    <location>
        <begin position="922"/>
        <end position="1052"/>
    </location>
</feature>
<proteinExistence type="inferred from homology"/>
<dbReference type="STRING" id="520822.A0A195B5M2"/>
<dbReference type="InterPro" id="IPR028082">
    <property type="entry name" value="Peripla_BP_I"/>
</dbReference>
<dbReference type="CDD" id="cd07302">
    <property type="entry name" value="CHD"/>
    <property type="match status" value="1"/>
</dbReference>
<dbReference type="SMART" id="SM00044">
    <property type="entry name" value="CYCc"/>
    <property type="match status" value="1"/>
</dbReference>
<dbReference type="PRINTS" id="PR00255">
    <property type="entry name" value="NATPEPTIDER"/>
</dbReference>
<feature type="compositionally biased region" description="Polar residues" evidence="17">
    <location>
        <begin position="1247"/>
        <end position="1268"/>
    </location>
</feature>
<dbReference type="GO" id="GO:0004016">
    <property type="term" value="F:adenylate cyclase activity"/>
    <property type="evidence" value="ECO:0007669"/>
    <property type="project" value="TreeGrafter"/>
</dbReference>
<evidence type="ECO:0000256" key="12">
    <source>
        <dbReference type="ARBA" id="ARBA00023180"/>
    </source>
</evidence>
<dbReference type="CDD" id="cd06373">
    <property type="entry name" value="PBP1_NPR-like"/>
    <property type="match status" value="1"/>
</dbReference>
<evidence type="ECO:0000256" key="5">
    <source>
        <dbReference type="ARBA" id="ARBA00022692"/>
    </source>
</evidence>
<evidence type="ECO:0000256" key="8">
    <source>
        <dbReference type="ARBA" id="ARBA00022989"/>
    </source>
</evidence>
<keyword evidence="14 16" id="KW-0141">cGMP biosynthesis</keyword>
<keyword evidence="10 18" id="KW-0472">Membrane</keyword>
<evidence type="ECO:0000256" key="14">
    <source>
        <dbReference type="ARBA" id="ARBA00023293"/>
    </source>
</evidence>
<evidence type="ECO:0000256" key="6">
    <source>
        <dbReference type="ARBA" id="ARBA00022729"/>
    </source>
</evidence>
<dbReference type="GO" id="GO:0001653">
    <property type="term" value="F:peptide receptor activity"/>
    <property type="evidence" value="ECO:0007669"/>
    <property type="project" value="TreeGrafter"/>
</dbReference>
<name>A0A195B5M2_9HYME</name>
<feature type="region of interest" description="Disordered" evidence="17">
    <location>
        <begin position="1140"/>
        <end position="1198"/>
    </location>
</feature>
<evidence type="ECO:0000256" key="16">
    <source>
        <dbReference type="RuleBase" id="RU003431"/>
    </source>
</evidence>
<feature type="compositionally biased region" description="Low complexity" evidence="17">
    <location>
        <begin position="1175"/>
        <end position="1187"/>
    </location>
</feature>
<evidence type="ECO:0000256" key="2">
    <source>
        <dbReference type="ARBA" id="ARBA00004251"/>
    </source>
</evidence>
<evidence type="ECO:0000256" key="1">
    <source>
        <dbReference type="ARBA" id="ARBA00001436"/>
    </source>
</evidence>
<dbReference type="GO" id="GO:0035556">
    <property type="term" value="P:intracellular signal transduction"/>
    <property type="evidence" value="ECO:0007669"/>
    <property type="project" value="InterPro"/>
</dbReference>
<dbReference type="InterPro" id="IPR000719">
    <property type="entry name" value="Prot_kinase_dom"/>
</dbReference>
<dbReference type="PROSITE" id="PS00452">
    <property type="entry name" value="GUANYLATE_CYCLASE_1"/>
    <property type="match status" value="1"/>
</dbReference>
<dbReference type="Gene3D" id="1.10.510.10">
    <property type="entry name" value="Transferase(Phosphotransferase) domain 1"/>
    <property type="match status" value="1"/>
</dbReference>
<dbReference type="InterPro" id="IPR001828">
    <property type="entry name" value="ANF_lig-bd_rcpt"/>
</dbReference>
<feature type="signal peptide" evidence="19">
    <location>
        <begin position="1"/>
        <end position="29"/>
    </location>
</feature>
<dbReference type="GO" id="GO:0004672">
    <property type="term" value="F:protein kinase activity"/>
    <property type="evidence" value="ECO:0007669"/>
    <property type="project" value="InterPro"/>
</dbReference>
<dbReference type="Gene3D" id="3.40.50.2300">
    <property type="match status" value="3"/>
</dbReference>
<evidence type="ECO:0000256" key="4">
    <source>
        <dbReference type="ARBA" id="ARBA00022475"/>
    </source>
</evidence>
<dbReference type="InterPro" id="IPR018297">
    <property type="entry name" value="A/G_cyclase_CS"/>
</dbReference>
<feature type="compositionally biased region" description="Polar residues" evidence="17">
    <location>
        <begin position="1189"/>
        <end position="1198"/>
    </location>
</feature>
<keyword evidence="8 18" id="KW-1133">Transmembrane helix</keyword>
<dbReference type="Pfam" id="PF00211">
    <property type="entry name" value="Guanylate_cyc"/>
    <property type="match status" value="1"/>
</dbReference>
<evidence type="ECO:0000256" key="15">
    <source>
        <dbReference type="RuleBase" id="RU000405"/>
    </source>
</evidence>
<keyword evidence="6 19" id="KW-0732">Signal</keyword>
<dbReference type="EMBL" id="KQ976598">
    <property type="protein sequence ID" value="KYM79570.1"/>
    <property type="molecule type" value="Genomic_DNA"/>
</dbReference>
<evidence type="ECO:0000259" key="21">
    <source>
        <dbReference type="PROSITE" id="PS50125"/>
    </source>
</evidence>
<dbReference type="Pfam" id="PF01094">
    <property type="entry name" value="ANF_receptor"/>
    <property type="match status" value="1"/>
</dbReference>
<dbReference type="Gene3D" id="3.30.70.1230">
    <property type="entry name" value="Nucleotide cyclase"/>
    <property type="match status" value="1"/>
</dbReference>
<sequence length="1299" mass="144975">MASRTRKRWCANGGVLVRLTLTLSGLCAGQCTNIGLMTMTTTTTTRASTTETGTTMTTGSRECIEGVRTMSKGEVKLAVIAPGDPHHEQSLQRVLPAVLLAVKYVSSPRGPLPGWNIKVDYRDSYCSSTYGPLAAFEFYINQTADAFLGPVCDYVIAPVARYAGVWGIPVLTAGAQAEAFRHKGQHYPTLTRMMGSHRLVGEALRHILRSFGWKICGLLFHNHEMASSKGNSECHFTLSAVYTALNQTPAHKSFNQETADTNEYKNLLSFIAKSARIIVMCANSTTIREILLAAEELGMVDSGEYVFFSIELSSSDNDSKEPWRVNSDTDERNEKARKAYQALLTVTARTPDNLEYLNFSREVKSLAQNKYNFIFGNSSVSTFVTAFYDAVLLYALVLKESLPEKPGEVNLDGGNLTRRMWGKSFKGITGDVNIDENGDRIADYSLLDMDPETSRFEIVANYYGANKTLEYIPGKQIHWAGGRLEPPPDTPTCGFDGSLCPDNSLPGYAILSMVLSSIVVVLVVGSVFIYRRFKLEAEIASMTWKVHWGDVIVIPNAKTRGSMYSLIANKFRGSELYMIFVEFMTSPYLRRYILKIMQVCQMVLIEMYMFRQDFISCSKKLYVKGAARNVEYFIHILNTYLKTYITILKRTIYIQTFDLDILENEQIKLDRVFRGSLIHDIVRGMVYLHASEVKSHGNLKSSNCVVDSRFVLKIADFGLHELRRSADVDSDGDKNSYAYWRKQLWTAPELLRMERQLPEGTQKGDVYSFAIIVHEIVMRQGPFYLGDNNELSPKEIIEGVRRGGGSPLRPVIDDASVEEEVATLMRRCWAQEAADRPDFPALKQTIRKINKDYESSNILDNLLSRMEQYATNLETLVEERTADYLEEKRKCEELLYQLLPKSVASQLILGQSVIAETYDQVTIYFSDIVGFTSLSAESTPLQVVDLLNDLYTCFDSIIENFDVYKVETIGDAYMVVSGLPVRNGMNHAREIARMSLALRDTVMTFSIRHRPTEQLKLRIGMHSGPCVAGVVGLKMPRYCLFGDTVNTASRMESNGEALKIHVSPKTKEILDTFGTFELVCRGEVILKGKGPMTTYWLMGEKPTNNNVQQANPTTTVGQISILQDQSSITTQIQTTQTKQQEQRALSSVNQQHKFQGQSDQPYPTQQSIQSRSQEPRQQGHPGQQRPQELQHQGLMTAQSRCQAIQTNPSSTTNQIQGQRSATVNPACVTGNGAPKSVVASRTVATPIGNSSPSRNRTSGSPSANNSMHQVYPTAENMPNHTESGPNAPLLLPAGAIPRV</sequence>
<dbReference type="PROSITE" id="PS50011">
    <property type="entry name" value="PROTEIN_KINASE_DOM"/>
    <property type="match status" value="1"/>
</dbReference>
<keyword evidence="23" id="KW-1185">Reference proteome</keyword>
<keyword evidence="4" id="KW-1003">Cell membrane</keyword>
<reference evidence="22 23" key="1">
    <citation type="submission" date="2015-09" db="EMBL/GenBank/DDBJ databases">
        <title>Atta colombica WGS genome.</title>
        <authorList>
            <person name="Nygaard S."/>
            <person name="Hu H."/>
            <person name="Boomsma J."/>
            <person name="Zhang G."/>
        </authorList>
    </citation>
    <scope>NUCLEOTIDE SEQUENCE [LARGE SCALE GENOMIC DNA]</scope>
    <source>
        <strain evidence="22">Treedump-2</strain>
        <tissue evidence="22">Whole body</tissue>
    </source>
</reference>
<evidence type="ECO:0000256" key="18">
    <source>
        <dbReference type="SAM" id="Phobius"/>
    </source>
</evidence>
<comment type="similarity">
    <text evidence="15">Belongs to the adenylyl cyclase class-4/guanylyl cyclase family.</text>
</comment>
<dbReference type="InterPro" id="IPR011009">
    <property type="entry name" value="Kinase-like_dom_sf"/>
</dbReference>
<dbReference type="SUPFAM" id="SSF56112">
    <property type="entry name" value="Protein kinase-like (PK-like)"/>
    <property type="match status" value="1"/>
</dbReference>
<comment type="catalytic activity">
    <reaction evidence="1 16">
        <text>GTP = 3',5'-cyclic GMP + diphosphate</text>
        <dbReference type="Rhea" id="RHEA:13665"/>
        <dbReference type="ChEBI" id="CHEBI:33019"/>
        <dbReference type="ChEBI" id="CHEBI:37565"/>
        <dbReference type="ChEBI" id="CHEBI:57746"/>
        <dbReference type="EC" id="4.6.1.2"/>
    </reaction>
</comment>
<dbReference type="PROSITE" id="PS50125">
    <property type="entry name" value="GUANYLATE_CYCLASE_2"/>
    <property type="match status" value="1"/>
</dbReference>
<evidence type="ECO:0000313" key="23">
    <source>
        <dbReference type="Proteomes" id="UP000078540"/>
    </source>
</evidence>
<dbReference type="GO" id="GO:0005886">
    <property type="term" value="C:plasma membrane"/>
    <property type="evidence" value="ECO:0007669"/>
    <property type="project" value="UniProtKB-SubCell"/>
</dbReference>
<dbReference type="FunFam" id="3.40.50.2300:FF:000371">
    <property type="entry name" value="Guanylate cyclase"/>
    <property type="match status" value="1"/>
</dbReference>
<dbReference type="SUPFAM" id="SSF53822">
    <property type="entry name" value="Periplasmic binding protein-like I"/>
    <property type="match status" value="1"/>
</dbReference>
<dbReference type="EC" id="4.6.1.2" evidence="3 16"/>
<feature type="domain" description="Protein kinase" evidence="20">
    <location>
        <begin position="564"/>
        <end position="846"/>
    </location>
</feature>
<dbReference type="GO" id="GO:0007168">
    <property type="term" value="P:receptor guanylyl cyclase signaling pathway"/>
    <property type="evidence" value="ECO:0007669"/>
    <property type="project" value="TreeGrafter"/>
</dbReference>
<accession>A0A195B5M2</accession>
<dbReference type="InterPro" id="IPR001054">
    <property type="entry name" value="A/G_cyclase"/>
</dbReference>
<evidence type="ECO:0000256" key="19">
    <source>
        <dbReference type="SAM" id="SignalP"/>
    </source>
</evidence>
<evidence type="ECO:0000313" key="22">
    <source>
        <dbReference type="EMBL" id="KYM79570.1"/>
    </source>
</evidence>
<dbReference type="Pfam" id="PF07714">
    <property type="entry name" value="PK_Tyr_Ser-Thr"/>
    <property type="match status" value="1"/>
</dbReference>
<dbReference type="InterPro" id="IPR001170">
    <property type="entry name" value="ANPR/GUC"/>
</dbReference>
<dbReference type="InterPro" id="IPR001245">
    <property type="entry name" value="Ser-Thr/Tyr_kinase_cat_dom"/>
</dbReference>
<keyword evidence="12" id="KW-0325">Glycoprotein</keyword>
<evidence type="ECO:0000256" key="7">
    <source>
        <dbReference type="ARBA" id="ARBA00022741"/>
    </source>
</evidence>
<dbReference type="PANTHER" id="PTHR11920">
    <property type="entry name" value="GUANYLYL CYCLASE"/>
    <property type="match status" value="1"/>
</dbReference>